<dbReference type="EMBL" id="CP144747">
    <property type="protein sequence ID" value="WVZ61869.1"/>
    <property type="molecule type" value="Genomic_DNA"/>
</dbReference>
<evidence type="ECO:0000313" key="2">
    <source>
        <dbReference type="Proteomes" id="UP001341281"/>
    </source>
</evidence>
<sequence>MALRSLVFKTKAAVPLPRGVVPRSATFFTGPKDDPWGRINAEYKKASRNGTMEEFYKGFDALLEKEFKPLQDKLSRDNRILQVLQLLTWVGGFCSIGYLKRC</sequence>
<organism evidence="1 2">
    <name type="scientific">Paspalum notatum var. saurae</name>
    <dbReference type="NCBI Taxonomy" id="547442"/>
    <lineage>
        <taxon>Eukaryota</taxon>
        <taxon>Viridiplantae</taxon>
        <taxon>Streptophyta</taxon>
        <taxon>Embryophyta</taxon>
        <taxon>Tracheophyta</taxon>
        <taxon>Spermatophyta</taxon>
        <taxon>Magnoliopsida</taxon>
        <taxon>Liliopsida</taxon>
        <taxon>Poales</taxon>
        <taxon>Poaceae</taxon>
        <taxon>PACMAD clade</taxon>
        <taxon>Panicoideae</taxon>
        <taxon>Andropogonodae</taxon>
        <taxon>Paspaleae</taxon>
        <taxon>Paspalinae</taxon>
        <taxon>Paspalum</taxon>
    </lineage>
</organism>
<reference evidence="1 2" key="1">
    <citation type="submission" date="2024-02" db="EMBL/GenBank/DDBJ databases">
        <title>High-quality chromosome-scale genome assembly of Pensacola bahiagrass (Paspalum notatum Flugge var. saurae).</title>
        <authorList>
            <person name="Vega J.M."/>
            <person name="Podio M."/>
            <person name="Orjuela J."/>
            <person name="Siena L.A."/>
            <person name="Pessino S.C."/>
            <person name="Combes M.C."/>
            <person name="Mariac C."/>
            <person name="Albertini E."/>
            <person name="Pupilli F."/>
            <person name="Ortiz J.P.A."/>
            <person name="Leblanc O."/>
        </authorList>
    </citation>
    <scope>NUCLEOTIDE SEQUENCE [LARGE SCALE GENOMIC DNA]</scope>
    <source>
        <strain evidence="1">R1</strain>
        <tissue evidence="1">Leaf</tissue>
    </source>
</reference>
<dbReference type="AlphaFoldDB" id="A0AAQ3SXY8"/>
<keyword evidence="2" id="KW-1185">Reference proteome</keyword>
<gene>
    <name evidence="1" type="ORF">U9M48_011678</name>
</gene>
<dbReference type="Proteomes" id="UP001341281">
    <property type="component" value="Chromosome 03"/>
</dbReference>
<proteinExistence type="predicted"/>
<accession>A0AAQ3SXY8</accession>
<name>A0AAQ3SXY8_PASNO</name>
<protein>
    <submittedName>
        <fullName evidence="1">Uncharacterized protein</fullName>
    </submittedName>
</protein>
<evidence type="ECO:0000313" key="1">
    <source>
        <dbReference type="EMBL" id="WVZ61869.1"/>
    </source>
</evidence>